<sequence length="207" mass="23673">MTRKKFETFDKAVVKRNNPKPKNVQSFPWGKGIRRTVIRISDEVENLVITAVSISSTLINQTQQWLQERHYLMREALRMYFEHISPVNMVSNAWLVYATGLSQRKKKKLVFSIVASQGRLPSCCGIAAELQKELWSDDIPCAIIVSKSLFVSWGRKQQLSMNELFACESKALTGVIYLDLCKAFDPALHNHLISKLDTCGHDRLTSW</sequence>
<dbReference type="Proteomes" id="UP000269221">
    <property type="component" value="Unassembled WGS sequence"/>
</dbReference>
<dbReference type="AlphaFoldDB" id="A0A3M0KVJ9"/>
<name>A0A3M0KVJ9_HIRRU</name>
<keyword evidence="2" id="KW-1185">Reference proteome</keyword>
<proteinExistence type="predicted"/>
<organism evidence="1 2">
    <name type="scientific">Hirundo rustica rustica</name>
    <dbReference type="NCBI Taxonomy" id="333673"/>
    <lineage>
        <taxon>Eukaryota</taxon>
        <taxon>Metazoa</taxon>
        <taxon>Chordata</taxon>
        <taxon>Craniata</taxon>
        <taxon>Vertebrata</taxon>
        <taxon>Euteleostomi</taxon>
        <taxon>Archelosauria</taxon>
        <taxon>Archosauria</taxon>
        <taxon>Dinosauria</taxon>
        <taxon>Saurischia</taxon>
        <taxon>Theropoda</taxon>
        <taxon>Coelurosauria</taxon>
        <taxon>Aves</taxon>
        <taxon>Neognathae</taxon>
        <taxon>Neoaves</taxon>
        <taxon>Telluraves</taxon>
        <taxon>Australaves</taxon>
        <taxon>Passeriformes</taxon>
        <taxon>Sylvioidea</taxon>
        <taxon>Hirundinidae</taxon>
        <taxon>Hirundo</taxon>
    </lineage>
</organism>
<dbReference type="EMBL" id="QRBI01000104">
    <property type="protein sequence ID" value="RMC14800.1"/>
    <property type="molecule type" value="Genomic_DNA"/>
</dbReference>
<evidence type="ECO:0000313" key="2">
    <source>
        <dbReference type="Proteomes" id="UP000269221"/>
    </source>
</evidence>
<evidence type="ECO:0000313" key="1">
    <source>
        <dbReference type="EMBL" id="RMC14800.1"/>
    </source>
</evidence>
<protein>
    <submittedName>
        <fullName evidence="1">Uncharacterized protein</fullName>
    </submittedName>
</protein>
<accession>A0A3M0KVJ9</accession>
<gene>
    <name evidence="1" type="ORF">DUI87_06976</name>
</gene>
<reference evidence="1 2" key="1">
    <citation type="submission" date="2018-07" db="EMBL/GenBank/DDBJ databases">
        <title>A high quality draft genome assembly of the barn swallow (H. rustica rustica).</title>
        <authorList>
            <person name="Formenti G."/>
            <person name="Chiara M."/>
            <person name="Poveda L."/>
            <person name="Francoijs K.-J."/>
            <person name="Bonisoli-Alquati A."/>
            <person name="Canova L."/>
            <person name="Gianfranceschi L."/>
            <person name="Horner D.S."/>
            <person name="Saino N."/>
        </authorList>
    </citation>
    <scope>NUCLEOTIDE SEQUENCE [LARGE SCALE GENOMIC DNA]</scope>
    <source>
        <strain evidence="1">Chelidonia</strain>
        <tissue evidence="1">Blood</tissue>
    </source>
</reference>
<comment type="caution">
    <text evidence="1">The sequence shown here is derived from an EMBL/GenBank/DDBJ whole genome shotgun (WGS) entry which is preliminary data.</text>
</comment>